<gene>
    <name evidence="1" type="ORF">C1SCF055_LOCUS5646</name>
</gene>
<dbReference type="EMBL" id="CAMXCT010000347">
    <property type="protein sequence ID" value="CAI3977512.1"/>
    <property type="molecule type" value="Genomic_DNA"/>
</dbReference>
<sequence length="283" mass="31884">MTCEPTIPTMPKFTTGSLGLLTRAINMSRTVNSKGLGPDEFNNMSFDNNMDTWWLALPTALYSAITPETELPTTLRGNTMCPRWDELIMSPTPSTAICNMFYHATELHIESNNWQQAKLLALCTNSAQQKRRIGNGTINLFNRGYFMETQMQVEAGHFLNLTTDEFSTVQLWSITANTTGGNILQKIANALINGLEYTGMQALNRMPTQVQQHLNQVSENQHPLQQGIQLPYWGAKTSERFRGNPTILEFVNANTNMAQYNIDFNEYHGATREDANMDEETKG</sequence>
<dbReference type="AlphaFoldDB" id="A0A9P1FKN9"/>
<evidence type="ECO:0000313" key="3">
    <source>
        <dbReference type="Proteomes" id="UP001152797"/>
    </source>
</evidence>
<dbReference type="EMBL" id="CAMXCT030000347">
    <property type="protein sequence ID" value="CAL4764824.1"/>
    <property type="molecule type" value="Genomic_DNA"/>
</dbReference>
<accession>A0A9P1FKN9</accession>
<evidence type="ECO:0000313" key="1">
    <source>
        <dbReference type="EMBL" id="CAI3977512.1"/>
    </source>
</evidence>
<name>A0A9P1FKN9_9DINO</name>
<dbReference type="EMBL" id="CAMXCT020000347">
    <property type="protein sequence ID" value="CAL1130887.1"/>
    <property type="molecule type" value="Genomic_DNA"/>
</dbReference>
<keyword evidence="3" id="KW-1185">Reference proteome</keyword>
<dbReference type="Proteomes" id="UP001152797">
    <property type="component" value="Unassembled WGS sequence"/>
</dbReference>
<reference evidence="2 3" key="2">
    <citation type="submission" date="2024-05" db="EMBL/GenBank/DDBJ databases">
        <authorList>
            <person name="Chen Y."/>
            <person name="Shah S."/>
            <person name="Dougan E. K."/>
            <person name="Thang M."/>
            <person name="Chan C."/>
        </authorList>
    </citation>
    <scope>NUCLEOTIDE SEQUENCE [LARGE SCALE GENOMIC DNA]</scope>
</reference>
<proteinExistence type="predicted"/>
<protein>
    <submittedName>
        <fullName evidence="1">Uncharacterized protein</fullName>
    </submittedName>
</protein>
<reference evidence="1" key="1">
    <citation type="submission" date="2022-10" db="EMBL/GenBank/DDBJ databases">
        <authorList>
            <person name="Chen Y."/>
            <person name="Dougan E. K."/>
            <person name="Chan C."/>
            <person name="Rhodes N."/>
            <person name="Thang M."/>
        </authorList>
    </citation>
    <scope>NUCLEOTIDE SEQUENCE</scope>
</reference>
<evidence type="ECO:0000313" key="2">
    <source>
        <dbReference type="EMBL" id="CAL4764824.1"/>
    </source>
</evidence>
<comment type="caution">
    <text evidence="1">The sequence shown here is derived from an EMBL/GenBank/DDBJ whole genome shotgun (WGS) entry which is preliminary data.</text>
</comment>
<organism evidence="1">
    <name type="scientific">Cladocopium goreaui</name>
    <dbReference type="NCBI Taxonomy" id="2562237"/>
    <lineage>
        <taxon>Eukaryota</taxon>
        <taxon>Sar</taxon>
        <taxon>Alveolata</taxon>
        <taxon>Dinophyceae</taxon>
        <taxon>Suessiales</taxon>
        <taxon>Symbiodiniaceae</taxon>
        <taxon>Cladocopium</taxon>
    </lineage>
</organism>